<dbReference type="InterPro" id="IPR028081">
    <property type="entry name" value="Leu-bd"/>
</dbReference>
<dbReference type="InterPro" id="IPR051010">
    <property type="entry name" value="BCAA_transport"/>
</dbReference>
<evidence type="ECO:0000256" key="2">
    <source>
        <dbReference type="SAM" id="SignalP"/>
    </source>
</evidence>
<sequence>MDAPRLIRRQVHYLVVLVSVFLAGMAQAQETITIGINLPLSGARNEAGKNVKAGVELIREQVNAAGGVKIGGQSYTLQYVYGDNESEPQKAVSAALKLITVDKVVAIVGPIDSSRAIPAGNICNSFKTPMVSPTSTNPKTTLNRPFVFRACFLDNFQGEVMADFAITELKAEKAAVLFNVADAYPRGLAEFFKKSFEKQRGPGSVVAFEKFLSSEKDYSHYFEKIVASDADVLFIPQYSDEIPAIIKQARKNGWKKAIFGGDAWESSDLMAECGDVCKGLYFCSHFGAVGAKGKAKTFVEQFEKKNGRLPTANAALSYDSVDLVLTAISHLDSLGSNLLDTRRAIKDKLAAIRSFEGVSGSLDMNSTGDPTKSAVVLKINDKGEFESYKILNP</sequence>
<keyword evidence="5" id="KW-1185">Reference proteome</keyword>
<feature type="domain" description="Leucine-binding protein" evidence="3">
    <location>
        <begin position="31"/>
        <end position="383"/>
    </location>
</feature>
<dbReference type="AlphaFoldDB" id="A0A8D5FVZ2"/>
<protein>
    <submittedName>
        <fullName evidence="4">Branched-chain amino acid ABC transporter substrate-binding protein</fullName>
    </submittedName>
</protein>
<dbReference type="Pfam" id="PF13458">
    <property type="entry name" value="Peripla_BP_6"/>
    <property type="match status" value="1"/>
</dbReference>
<reference evidence="4" key="1">
    <citation type="submission" date="2020-09" db="EMBL/GenBank/DDBJ databases">
        <title>Desulfogranum mesoprofundum gen. nov., sp. nov., a novel mesophilic, sulfate-reducing chemolithoautotroph isolated from a deep-sea hydrothermal vent chimney in the Suiyo Seamount.</title>
        <authorList>
            <person name="Hashimoto Y."/>
            <person name="Nakagawa S."/>
        </authorList>
    </citation>
    <scope>NUCLEOTIDE SEQUENCE</scope>
    <source>
        <strain evidence="4">KT2</strain>
    </source>
</reference>
<dbReference type="KEGG" id="dbk:DGMP_33570"/>
<dbReference type="PANTHER" id="PTHR30483:SF6">
    <property type="entry name" value="PERIPLASMIC BINDING PROTEIN OF ABC TRANSPORTER FOR NATURAL AMINO ACIDS"/>
    <property type="match status" value="1"/>
</dbReference>
<name>A0A8D5FVZ2_9BACT</name>
<evidence type="ECO:0000313" key="5">
    <source>
        <dbReference type="Proteomes" id="UP000826725"/>
    </source>
</evidence>
<dbReference type="CDD" id="cd06347">
    <property type="entry name" value="PBP1_ABC_LivK_ligand_binding-like"/>
    <property type="match status" value="1"/>
</dbReference>
<evidence type="ECO:0000313" key="4">
    <source>
        <dbReference type="EMBL" id="BCL62664.1"/>
    </source>
</evidence>
<proteinExistence type="predicted"/>
<dbReference type="RefSeq" id="WP_228854995.1">
    <property type="nucleotide sequence ID" value="NZ_AP024086.1"/>
</dbReference>
<feature type="chain" id="PRO_5034737467" evidence="2">
    <location>
        <begin position="29"/>
        <end position="393"/>
    </location>
</feature>
<evidence type="ECO:0000256" key="1">
    <source>
        <dbReference type="ARBA" id="ARBA00022729"/>
    </source>
</evidence>
<feature type="signal peptide" evidence="2">
    <location>
        <begin position="1"/>
        <end position="28"/>
    </location>
</feature>
<dbReference type="EMBL" id="AP024086">
    <property type="protein sequence ID" value="BCL62664.1"/>
    <property type="molecule type" value="Genomic_DNA"/>
</dbReference>
<gene>
    <name evidence="4" type="ORF">DGMP_33570</name>
</gene>
<dbReference type="Proteomes" id="UP000826725">
    <property type="component" value="Chromosome"/>
</dbReference>
<organism evidence="4 5">
    <name type="scientific">Desulfomarina profundi</name>
    <dbReference type="NCBI Taxonomy" id="2772557"/>
    <lineage>
        <taxon>Bacteria</taxon>
        <taxon>Pseudomonadati</taxon>
        <taxon>Thermodesulfobacteriota</taxon>
        <taxon>Desulfobulbia</taxon>
        <taxon>Desulfobulbales</taxon>
        <taxon>Desulfobulbaceae</taxon>
        <taxon>Desulfomarina</taxon>
    </lineage>
</organism>
<evidence type="ECO:0000259" key="3">
    <source>
        <dbReference type="Pfam" id="PF13458"/>
    </source>
</evidence>
<dbReference type="PANTHER" id="PTHR30483">
    <property type="entry name" value="LEUCINE-SPECIFIC-BINDING PROTEIN"/>
    <property type="match status" value="1"/>
</dbReference>
<keyword evidence="1 2" id="KW-0732">Signal</keyword>
<accession>A0A8D5FVZ2</accession>